<gene>
    <name evidence="12" type="primary">ifcA_1</name>
    <name evidence="12" type="ORF">NCTC13296_00155</name>
</gene>
<evidence type="ECO:0000313" key="13">
    <source>
        <dbReference type="Proteomes" id="UP000254569"/>
    </source>
</evidence>
<keyword evidence="4" id="KW-0274">FAD</keyword>
<dbReference type="InterPro" id="IPR037099">
    <property type="entry name" value="Fum_R/Succ_DH_flav-like_C_sf"/>
</dbReference>
<evidence type="ECO:0000256" key="8">
    <source>
        <dbReference type="ARBA" id="ARBA00048305"/>
    </source>
</evidence>
<feature type="domain" description="Fumarate reductase/succinate dehydrogenase flavoprotein-like C-terminal" evidence="11">
    <location>
        <begin position="450"/>
        <end position="494"/>
    </location>
</feature>
<comment type="catalytic activity">
    <reaction evidence="8">
        <text>L-aspartate + O2 = iminosuccinate + H2O2</text>
        <dbReference type="Rhea" id="RHEA:25876"/>
        <dbReference type="ChEBI" id="CHEBI:15379"/>
        <dbReference type="ChEBI" id="CHEBI:16240"/>
        <dbReference type="ChEBI" id="CHEBI:29991"/>
        <dbReference type="ChEBI" id="CHEBI:77875"/>
        <dbReference type="EC" id="1.4.3.16"/>
    </reaction>
    <physiologicalReaction direction="left-to-right" evidence="8">
        <dbReference type="Rhea" id="RHEA:25877"/>
    </physiologicalReaction>
</comment>
<evidence type="ECO:0000256" key="5">
    <source>
        <dbReference type="ARBA" id="ARBA00023002"/>
    </source>
</evidence>
<dbReference type="EMBL" id="UGVI01000001">
    <property type="protein sequence ID" value="SUE13347.1"/>
    <property type="molecule type" value="Genomic_DNA"/>
</dbReference>
<dbReference type="RefSeq" id="WP_064063628.1">
    <property type="nucleotide sequence ID" value="NZ_LPZN01000016.1"/>
</dbReference>
<evidence type="ECO:0000259" key="10">
    <source>
        <dbReference type="Pfam" id="PF00890"/>
    </source>
</evidence>
<dbReference type="PRINTS" id="PR00368">
    <property type="entry name" value="FADPNR"/>
</dbReference>
<comment type="cofactor">
    <cofactor evidence="1">
        <name>FAD</name>
        <dbReference type="ChEBI" id="CHEBI:57692"/>
    </cofactor>
</comment>
<organism evidence="12 13">
    <name type="scientific">Rhodococcus gordoniae</name>
    <dbReference type="NCBI Taxonomy" id="223392"/>
    <lineage>
        <taxon>Bacteria</taxon>
        <taxon>Bacillati</taxon>
        <taxon>Actinomycetota</taxon>
        <taxon>Actinomycetes</taxon>
        <taxon>Mycobacteriales</taxon>
        <taxon>Nocardiaceae</taxon>
        <taxon>Rhodococcus</taxon>
    </lineage>
</organism>
<dbReference type="OrthoDB" id="9805351at2"/>
<protein>
    <recommendedName>
        <fullName evidence="2">L-aspartate oxidase</fullName>
    </recommendedName>
    <alternativeName>
        <fullName evidence="7">Quinolinate synthase B</fullName>
    </alternativeName>
</protein>
<dbReference type="PANTHER" id="PTHR42716:SF2">
    <property type="entry name" value="L-ASPARTATE OXIDASE, CHLOROPLASTIC"/>
    <property type="match status" value="1"/>
</dbReference>
<evidence type="ECO:0000256" key="2">
    <source>
        <dbReference type="ARBA" id="ARBA00021901"/>
    </source>
</evidence>
<dbReference type="GO" id="GO:0009435">
    <property type="term" value="P:NAD+ biosynthetic process"/>
    <property type="evidence" value="ECO:0007669"/>
    <property type="project" value="InterPro"/>
</dbReference>
<feature type="domain" description="FAD-dependent oxidoreductase 2 FAD-binding" evidence="10">
    <location>
        <begin position="12"/>
        <end position="357"/>
    </location>
</feature>
<evidence type="ECO:0000256" key="3">
    <source>
        <dbReference type="ARBA" id="ARBA00022630"/>
    </source>
</evidence>
<dbReference type="Gene3D" id="3.50.50.60">
    <property type="entry name" value="FAD/NAD(P)-binding domain"/>
    <property type="match status" value="1"/>
</dbReference>
<dbReference type="GO" id="GO:0008734">
    <property type="term" value="F:L-aspartate oxidase activity"/>
    <property type="evidence" value="ECO:0007669"/>
    <property type="project" value="UniProtKB-EC"/>
</dbReference>
<keyword evidence="3" id="KW-0285">Flavoprotein</keyword>
<reference evidence="12 13" key="1">
    <citation type="submission" date="2018-06" db="EMBL/GenBank/DDBJ databases">
        <authorList>
            <consortium name="Pathogen Informatics"/>
            <person name="Doyle S."/>
        </authorList>
    </citation>
    <scope>NUCLEOTIDE SEQUENCE [LARGE SCALE GENOMIC DNA]</scope>
    <source>
        <strain evidence="12 13">NCTC13296</strain>
    </source>
</reference>
<dbReference type="SUPFAM" id="SSF51905">
    <property type="entry name" value="FAD/NAD(P)-binding domain"/>
    <property type="match status" value="1"/>
</dbReference>
<dbReference type="Pfam" id="PF00890">
    <property type="entry name" value="FAD_binding_2"/>
    <property type="match status" value="1"/>
</dbReference>
<dbReference type="Pfam" id="PF02910">
    <property type="entry name" value="Succ_DH_flav_C"/>
    <property type="match status" value="1"/>
</dbReference>
<name>A0A379LTI3_9NOCA</name>
<evidence type="ECO:0000256" key="6">
    <source>
        <dbReference type="ARBA" id="ARBA00029426"/>
    </source>
</evidence>
<feature type="region of interest" description="Disordered" evidence="9">
    <location>
        <begin position="510"/>
        <end position="556"/>
    </location>
</feature>
<dbReference type="SUPFAM" id="SSF46977">
    <property type="entry name" value="Succinate dehydrogenase/fumarate reductase flavoprotein C-terminal domain"/>
    <property type="match status" value="1"/>
</dbReference>
<dbReference type="PANTHER" id="PTHR42716">
    <property type="entry name" value="L-ASPARTATE OXIDASE"/>
    <property type="match status" value="1"/>
</dbReference>
<dbReference type="PRINTS" id="PR00411">
    <property type="entry name" value="PNDRDTASEI"/>
</dbReference>
<proteinExistence type="predicted"/>
<comment type="function">
    <text evidence="6">Catalyzes the oxidation of L-aspartate to iminoaspartate, the first step in the de novo biosynthesis of NAD(+).</text>
</comment>
<evidence type="ECO:0000259" key="11">
    <source>
        <dbReference type="Pfam" id="PF02910"/>
    </source>
</evidence>
<dbReference type="Proteomes" id="UP000254569">
    <property type="component" value="Unassembled WGS sequence"/>
</dbReference>
<dbReference type="AlphaFoldDB" id="A0A379LTI3"/>
<keyword evidence="5" id="KW-0560">Oxidoreductase</keyword>
<dbReference type="InterPro" id="IPR003953">
    <property type="entry name" value="FAD-dep_OxRdtase_2_FAD-bd"/>
</dbReference>
<evidence type="ECO:0000256" key="9">
    <source>
        <dbReference type="SAM" id="MobiDB-lite"/>
    </source>
</evidence>
<accession>A0A379LTI3</accession>
<evidence type="ECO:0000256" key="1">
    <source>
        <dbReference type="ARBA" id="ARBA00001974"/>
    </source>
</evidence>
<evidence type="ECO:0000256" key="4">
    <source>
        <dbReference type="ARBA" id="ARBA00022827"/>
    </source>
</evidence>
<dbReference type="InterPro" id="IPR036188">
    <property type="entry name" value="FAD/NAD-bd_sf"/>
</dbReference>
<keyword evidence="13" id="KW-1185">Reference proteome</keyword>
<feature type="compositionally biased region" description="Basic and acidic residues" evidence="9">
    <location>
        <begin position="510"/>
        <end position="549"/>
    </location>
</feature>
<dbReference type="InterPro" id="IPR015939">
    <property type="entry name" value="Fum_Rdtase/Succ_DH_flav-like_C"/>
</dbReference>
<evidence type="ECO:0000313" key="12">
    <source>
        <dbReference type="EMBL" id="SUE13347.1"/>
    </source>
</evidence>
<dbReference type="InterPro" id="IPR005288">
    <property type="entry name" value="NadB"/>
</dbReference>
<sequence>MNGTDGTEIDTDVLVLGGGPAGTWAALAAARAGSRVVLADKGYCGTSGPTASGGNNLWYLPPGPERAAAVDRRHAEGGLLSEPAWMHRVLDETYRRVDDLAVNGRYPFGVDPETGRRRGSSLQGPEYMRRMRRMVHRAGVRILDQSPALQLLVDADGVVAGATGVHRRQGYESWTVRAGAVVLATGGCAFLSGSFGTDVDTGDGHLMAAEAGAEFSGMEFSSAYALAPSWSGHTKGLFMQFATFYDDQGARLGDDRATAMRYLLDGVPVHARLDRAHPDHRDLMRRSQPNYFLPLDKAGIDPFTEMYPVRAVLEGTVRGTGGLRITGTDCGTSVPGLFAAGDVATRELITGGRSGGGSHNGAWAMSSGSWSGAAAAGFARRRGVADVAPPIGGVGLVGDPDRAATRSIIGLVQEHTLPLERSFRRTARSLEDSIAALDDAWTAAPVVLGGRGRELVRARSGAALLAVARWVSHTALARAETRGMHVRADHADTDPGFRYRLVTSGLDRVDVRAESDPAGRAESDPAGRAESDPAGRAESDPAGRAEGRPARRGASR</sequence>
<evidence type="ECO:0000256" key="7">
    <source>
        <dbReference type="ARBA" id="ARBA00030386"/>
    </source>
</evidence>
<dbReference type="Gene3D" id="1.20.58.100">
    <property type="entry name" value="Fumarate reductase/succinate dehydrogenase flavoprotein-like, C-terminal domain"/>
    <property type="match status" value="1"/>
</dbReference>